<organism evidence="1 2">
    <name type="scientific">Sphingobacterium faecale</name>
    <dbReference type="NCBI Taxonomy" id="2803775"/>
    <lineage>
        <taxon>Bacteria</taxon>
        <taxon>Pseudomonadati</taxon>
        <taxon>Bacteroidota</taxon>
        <taxon>Sphingobacteriia</taxon>
        <taxon>Sphingobacteriales</taxon>
        <taxon>Sphingobacteriaceae</taxon>
        <taxon>Sphingobacterium</taxon>
    </lineage>
</organism>
<reference evidence="1 2" key="1">
    <citation type="submission" date="2021-01" db="EMBL/GenBank/DDBJ databases">
        <title>C459-1 draft genome sequence.</title>
        <authorList>
            <person name="Zhang X.-F."/>
        </authorList>
    </citation>
    <scope>NUCLEOTIDE SEQUENCE [LARGE SCALE GENOMIC DNA]</scope>
    <source>
        <strain evidence="2">C459-1</strain>
    </source>
</reference>
<dbReference type="Proteomes" id="UP000625283">
    <property type="component" value="Unassembled WGS sequence"/>
</dbReference>
<dbReference type="PROSITE" id="PS51257">
    <property type="entry name" value="PROKAR_LIPOPROTEIN"/>
    <property type="match status" value="1"/>
</dbReference>
<keyword evidence="2" id="KW-1185">Reference proteome</keyword>
<evidence type="ECO:0000313" key="1">
    <source>
        <dbReference type="EMBL" id="MBL1411051.1"/>
    </source>
</evidence>
<dbReference type="RefSeq" id="WP_202104784.1">
    <property type="nucleotide sequence ID" value="NZ_JAERTY010000012.1"/>
</dbReference>
<comment type="caution">
    <text evidence="1">The sequence shown here is derived from an EMBL/GenBank/DDBJ whole genome shotgun (WGS) entry which is preliminary data.</text>
</comment>
<accession>A0ABS1R8K6</accession>
<dbReference type="EMBL" id="JAERTY010000012">
    <property type="protein sequence ID" value="MBL1411051.1"/>
    <property type="molecule type" value="Genomic_DNA"/>
</dbReference>
<proteinExistence type="predicted"/>
<gene>
    <name evidence="1" type="ORF">JKG61_19995</name>
</gene>
<evidence type="ECO:0008006" key="3">
    <source>
        <dbReference type="Google" id="ProtNLM"/>
    </source>
</evidence>
<sequence>MRSFFIISVVLVSFIWVSCFEGRDANQNKLSDYTRKVEFFSDSISSRYLKTEQTDSTTTIFVYNEGDSSFTRKIVERDNPDNKQEGLAVLNNTTAIDSNTFYSSIYPAIESKVFSLPRDRKILDQTWRRDRSKKLVIHIDRIKIDSKSFTEYNRVFVGLKIKVNKKGRIVDVAYYSKDQQSDHVLIPIVSDDLLAEIINELKTMSIPPYSLLGIAVDVETPITVKIIHSVTVPSKSDVVG</sequence>
<name>A0ABS1R8K6_9SPHI</name>
<protein>
    <recommendedName>
        <fullName evidence="3">Lipoprotein</fullName>
    </recommendedName>
</protein>
<evidence type="ECO:0000313" key="2">
    <source>
        <dbReference type="Proteomes" id="UP000625283"/>
    </source>
</evidence>